<feature type="signal peptide" evidence="2">
    <location>
        <begin position="1"/>
        <end position="22"/>
    </location>
</feature>
<sequence>MNLHYLLLLCTGLLVLEQSAASSSPSSSSATKTATRNTPSSSSSSIVDDTATPACSQFKAPNARTPTNLKQKWEQDDRNLWKYVEQQVPAVLDHTGTEAFDHHLKGVQAVLRYWGAPDHLANAGLFHSIYGTEGFQGFSLPLAERQAIQQLIGKEAERLCFWFCMVDRSTLDQTVMDWDKPLEDNVQFTLRSRPELGRFALTLNKEEWLDFVELTIADWLEQVEGASTKPSDLFLWKKGEAYAYRRLAYAKMATILAAERPSGRSHHAQEMLAAVMGTEDLETRHLVQLRTPPMSEAAALALEALRASGETIPVDLSPQPHESLACSA</sequence>
<protein>
    <recommendedName>
        <fullName evidence="3">DUF6817 domain-containing protein</fullName>
    </recommendedName>
</protein>
<organism evidence="4 5">
    <name type="scientific">Cylindrotheca closterium</name>
    <dbReference type="NCBI Taxonomy" id="2856"/>
    <lineage>
        <taxon>Eukaryota</taxon>
        <taxon>Sar</taxon>
        <taxon>Stramenopiles</taxon>
        <taxon>Ochrophyta</taxon>
        <taxon>Bacillariophyta</taxon>
        <taxon>Bacillariophyceae</taxon>
        <taxon>Bacillariophycidae</taxon>
        <taxon>Bacillariales</taxon>
        <taxon>Bacillariaceae</taxon>
        <taxon>Cylindrotheca</taxon>
    </lineage>
</organism>
<evidence type="ECO:0000259" key="3">
    <source>
        <dbReference type="Pfam" id="PF20680"/>
    </source>
</evidence>
<evidence type="ECO:0000256" key="2">
    <source>
        <dbReference type="SAM" id="SignalP"/>
    </source>
</evidence>
<feature type="region of interest" description="Disordered" evidence="1">
    <location>
        <begin position="21"/>
        <end position="49"/>
    </location>
</feature>
<dbReference type="Pfam" id="PF20680">
    <property type="entry name" value="DUF6817"/>
    <property type="match status" value="1"/>
</dbReference>
<feature type="domain" description="DUF6817" evidence="3">
    <location>
        <begin position="85"/>
        <end position="168"/>
    </location>
</feature>
<evidence type="ECO:0000313" key="4">
    <source>
        <dbReference type="EMBL" id="CAJ1949303.1"/>
    </source>
</evidence>
<dbReference type="InterPro" id="IPR049202">
    <property type="entry name" value="DUF6817"/>
</dbReference>
<keyword evidence="5" id="KW-1185">Reference proteome</keyword>
<name>A0AAD2FQF8_9STRA</name>
<dbReference type="PANTHER" id="PTHR37391">
    <property type="entry name" value="E3 UBIQUITIN-PROTEIN LIGASE"/>
    <property type="match status" value="1"/>
</dbReference>
<gene>
    <name evidence="4" type="ORF">CYCCA115_LOCUS12026</name>
</gene>
<feature type="compositionally biased region" description="Low complexity" evidence="1">
    <location>
        <begin position="21"/>
        <end position="30"/>
    </location>
</feature>
<dbReference type="PANTHER" id="PTHR37391:SF5">
    <property type="entry name" value="TETRATRICOPEPTIDE-LIKE HELICAL"/>
    <property type="match status" value="1"/>
</dbReference>
<evidence type="ECO:0000313" key="5">
    <source>
        <dbReference type="Proteomes" id="UP001295423"/>
    </source>
</evidence>
<proteinExistence type="predicted"/>
<dbReference type="AlphaFoldDB" id="A0AAD2FQF8"/>
<comment type="caution">
    <text evidence="4">The sequence shown here is derived from an EMBL/GenBank/DDBJ whole genome shotgun (WGS) entry which is preliminary data.</text>
</comment>
<dbReference type="Proteomes" id="UP001295423">
    <property type="component" value="Unassembled WGS sequence"/>
</dbReference>
<evidence type="ECO:0000256" key="1">
    <source>
        <dbReference type="SAM" id="MobiDB-lite"/>
    </source>
</evidence>
<feature type="chain" id="PRO_5042270467" description="DUF6817 domain-containing protein" evidence="2">
    <location>
        <begin position="23"/>
        <end position="328"/>
    </location>
</feature>
<dbReference type="EMBL" id="CAKOGP040001758">
    <property type="protein sequence ID" value="CAJ1949303.1"/>
    <property type="molecule type" value="Genomic_DNA"/>
</dbReference>
<reference evidence="4" key="1">
    <citation type="submission" date="2023-08" db="EMBL/GenBank/DDBJ databases">
        <authorList>
            <person name="Audoor S."/>
            <person name="Bilcke G."/>
        </authorList>
    </citation>
    <scope>NUCLEOTIDE SEQUENCE</scope>
</reference>
<accession>A0AAD2FQF8</accession>
<keyword evidence="2" id="KW-0732">Signal</keyword>